<gene>
    <name evidence="1" type="ORF">CAPTEDRAFT_207230</name>
</gene>
<protein>
    <submittedName>
        <fullName evidence="1 2">Uncharacterized protein</fullName>
    </submittedName>
</protein>
<evidence type="ECO:0000313" key="1">
    <source>
        <dbReference type="EMBL" id="ELU08181.1"/>
    </source>
</evidence>
<sequence length="481" mass="54164">MSVINRIEIASLLNKHGDVSSPWEAKMRHLVLNLRGQSTAMNMENGFGKTTLSDALIGMLSRDRTLTQKTRRKMSPSKDGHPWTHIRVEFNYTSATDSQSDILAMAGDNVGGEQWVFGMYGHSDTDAGYYFYPGRLEQLPVHSTTADGKLQLFSNEHIQHSFRQVKPERVKDRESWLDAMSLHISRKELEQLASFQKEGGADKSQIFNAIKPRPGEKADQAFFYEVLAPQILAGASHGETDESEEFIEELVINSGRKVSELRHQISENNKDLERNDAKKTRLEELNKTASQLGIAQSERNQCREQLSDQAACMAVLSSHGIPGVPVACEENTEDLTEEVRLAQELAIRVGETAPLVALSTLAEVTGTSARKIETWFESRQLAGFRSDKTPIVYHPHASWSAGKATRLYPADKARDLLSESHDLFKDDNHRIKTIELLAEAADSFFDLDSNPFRENYLADQEFQKTLRSELAELKDKRRSLE</sequence>
<evidence type="ECO:0000313" key="2">
    <source>
        <dbReference type="EnsemblMetazoa" id="CapteP207230"/>
    </source>
</evidence>
<organism evidence="1">
    <name type="scientific">Capitella teleta</name>
    <name type="common">Polychaete worm</name>
    <dbReference type="NCBI Taxonomy" id="283909"/>
    <lineage>
        <taxon>Eukaryota</taxon>
        <taxon>Metazoa</taxon>
        <taxon>Spiralia</taxon>
        <taxon>Lophotrochozoa</taxon>
        <taxon>Annelida</taxon>
        <taxon>Polychaeta</taxon>
        <taxon>Sedentaria</taxon>
        <taxon>Scolecida</taxon>
        <taxon>Capitellidae</taxon>
        <taxon>Capitella</taxon>
    </lineage>
</organism>
<feature type="non-terminal residue" evidence="1">
    <location>
        <position position="481"/>
    </location>
</feature>
<name>R7UXQ0_CAPTE</name>
<accession>R7UXQ0</accession>
<proteinExistence type="predicted"/>
<reference evidence="1 3" key="2">
    <citation type="journal article" date="2013" name="Nature">
        <title>Insights into bilaterian evolution from three spiralian genomes.</title>
        <authorList>
            <person name="Simakov O."/>
            <person name="Marletaz F."/>
            <person name="Cho S.J."/>
            <person name="Edsinger-Gonzales E."/>
            <person name="Havlak P."/>
            <person name="Hellsten U."/>
            <person name="Kuo D.H."/>
            <person name="Larsson T."/>
            <person name="Lv J."/>
            <person name="Arendt D."/>
            <person name="Savage R."/>
            <person name="Osoegawa K."/>
            <person name="de Jong P."/>
            <person name="Grimwood J."/>
            <person name="Chapman J.A."/>
            <person name="Shapiro H."/>
            <person name="Aerts A."/>
            <person name="Otillar R.P."/>
            <person name="Terry A.Y."/>
            <person name="Boore J.L."/>
            <person name="Grigoriev I.V."/>
            <person name="Lindberg D.R."/>
            <person name="Seaver E.C."/>
            <person name="Weisblat D.A."/>
            <person name="Putnam N.H."/>
            <person name="Rokhsar D.S."/>
        </authorList>
    </citation>
    <scope>NUCLEOTIDE SEQUENCE</scope>
    <source>
        <strain evidence="1 3">I ESC-2004</strain>
    </source>
</reference>
<reference evidence="2" key="3">
    <citation type="submission" date="2015-06" db="UniProtKB">
        <authorList>
            <consortium name="EnsemblMetazoa"/>
        </authorList>
    </citation>
    <scope>IDENTIFICATION</scope>
</reference>
<dbReference type="AlphaFoldDB" id="R7UXQ0"/>
<keyword evidence="3" id="KW-1185">Reference proteome</keyword>
<evidence type="ECO:0000313" key="3">
    <source>
        <dbReference type="Proteomes" id="UP000014760"/>
    </source>
</evidence>
<dbReference type="HOGENOM" id="CLU_568134_0_0_1"/>
<dbReference type="EMBL" id="AMQN01042513">
    <property type="status" value="NOT_ANNOTATED_CDS"/>
    <property type="molecule type" value="Genomic_DNA"/>
</dbReference>
<dbReference type="EMBL" id="KB299275">
    <property type="protein sequence ID" value="ELU08181.1"/>
    <property type="molecule type" value="Genomic_DNA"/>
</dbReference>
<reference evidence="3" key="1">
    <citation type="submission" date="2012-12" db="EMBL/GenBank/DDBJ databases">
        <authorList>
            <person name="Hellsten U."/>
            <person name="Grimwood J."/>
            <person name="Chapman J.A."/>
            <person name="Shapiro H."/>
            <person name="Aerts A."/>
            <person name="Otillar R.P."/>
            <person name="Terry A.Y."/>
            <person name="Boore J.L."/>
            <person name="Simakov O."/>
            <person name="Marletaz F."/>
            <person name="Cho S.-J."/>
            <person name="Edsinger-Gonzales E."/>
            <person name="Havlak P."/>
            <person name="Kuo D.-H."/>
            <person name="Larsson T."/>
            <person name="Lv J."/>
            <person name="Arendt D."/>
            <person name="Savage R."/>
            <person name="Osoegawa K."/>
            <person name="de Jong P."/>
            <person name="Lindberg D.R."/>
            <person name="Seaver E.C."/>
            <person name="Weisblat D.A."/>
            <person name="Putnam N.H."/>
            <person name="Grigoriev I.V."/>
            <person name="Rokhsar D.S."/>
        </authorList>
    </citation>
    <scope>NUCLEOTIDE SEQUENCE</scope>
    <source>
        <strain evidence="3">I ESC-2004</strain>
    </source>
</reference>
<dbReference type="Proteomes" id="UP000014760">
    <property type="component" value="Unassembled WGS sequence"/>
</dbReference>
<dbReference type="EnsemblMetazoa" id="CapteT207230">
    <property type="protein sequence ID" value="CapteP207230"/>
    <property type="gene ID" value="CapteG207230"/>
</dbReference>